<dbReference type="RefSeq" id="WP_072555539.1">
    <property type="nucleotide sequence ID" value="NZ_CP018155.1"/>
</dbReference>
<evidence type="ECO:0000256" key="1">
    <source>
        <dbReference type="SAM" id="SignalP"/>
    </source>
</evidence>
<evidence type="ECO:0000313" key="2">
    <source>
        <dbReference type="EMBL" id="APG65170.1"/>
    </source>
</evidence>
<dbReference type="Proteomes" id="UP000181898">
    <property type="component" value="Chromosome"/>
</dbReference>
<dbReference type="KEGG" id="ten:LPB136_07340"/>
<feature type="chain" id="PRO_5012476301" description="Aromatic hydrocarbon degradation protein" evidence="1">
    <location>
        <begin position="20"/>
        <end position="426"/>
    </location>
</feature>
<name>A0A1L3JJ55_9FLAO</name>
<gene>
    <name evidence="2" type="ORF">LPB136_07340</name>
</gene>
<feature type="signal peptide" evidence="1">
    <location>
        <begin position="1"/>
        <end position="19"/>
    </location>
</feature>
<dbReference type="AlphaFoldDB" id="A0A1L3JJ55"/>
<dbReference type="Gene3D" id="2.40.160.60">
    <property type="entry name" value="Outer membrane protein transport protein (OMPP1/FadL/TodX)"/>
    <property type="match status" value="1"/>
</dbReference>
<organism evidence="2 3">
    <name type="scientific">Tenacibaculum todarodis</name>
    <dbReference type="NCBI Taxonomy" id="1850252"/>
    <lineage>
        <taxon>Bacteria</taxon>
        <taxon>Pseudomonadati</taxon>
        <taxon>Bacteroidota</taxon>
        <taxon>Flavobacteriia</taxon>
        <taxon>Flavobacteriales</taxon>
        <taxon>Flavobacteriaceae</taxon>
        <taxon>Tenacibaculum</taxon>
    </lineage>
</organism>
<proteinExistence type="predicted"/>
<accession>A0A1L3JJ55</accession>
<evidence type="ECO:0008006" key="4">
    <source>
        <dbReference type="Google" id="ProtNLM"/>
    </source>
</evidence>
<dbReference type="EMBL" id="CP018155">
    <property type="protein sequence ID" value="APG65170.1"/>
    <property type="molecule type" value="Genomic_DNA"/>
</dbReference>
<sequence length="426" mass="46439">MIKKILFAFILLSTSVIIAQRNNSSPYSFFGLGEEFSSTTVEQSSMGGIGVAFKTDHYLNFINPAANANLRFATYGIGGLMTDLTLKESSGEQSGSATSLRYIALGFPIGDKAGFSAGLQPQSSVGYALLNQKYDADDNLTEFTRFTGTGGTSRLYGAFGIEVLKGLSLGVEASFVFGTVDNDILNQREGLALGTKNEETTRVRGGLYKVGMQYQKELSNKLQLNAGVSVQLESNLTEKNQAYLYSLSFDGSGFEIPRDTLSASSTVTTFNIPLKTNLGVGLGKRDKWYAGVNYEFQDALDNNSAIGSTYMYGESNKLAIGGFYLPKINSISSYWNRITYRAGLRFEDTGLLVDGSGNGNNFTPIKDFGINVGLGLPLGNRASNINIGLEYGQRGTTDNNLIQENYFNFRLSLSLNDIWFKKRQID</sequence>
<protein>
    <recommendedName>
        <fullName evidence="4">Aromatic hydrocarbon degradation protein</fullName>
    </recommendedName>
</protein>
<dbReference type="OrthoDB" id="1491239at2"/>
<evidence type="ECO:0000313" key="3">
    <source>
        <dbReference type="Proteomes" id="UP000181898"/>
    </source>
</evidence>
<reference evidence="2 3" key="1">
    <citation type="submission" date="2016-11" db="EMBL/GenBank/DDBJ databases">
        <title>Tenacibaculum sp. LPB0136, isolated from marine environment.</title>
        <authorList>
            <person name="Kim E."/>
            <person name="Yi H."/>
        </authorList>
    </citation>
    <scope>NUCLEOTIDE SEQUENCE [LARGE SCALE GENOMIC DNA]</scope>
    <source>
        <strain evidence="2 3">LPB0136</strain>
    </source>
</reference>
<dbReference type="STRING" id="1850252.LPB136_07340"/>
<keyword evidence="1" id="KW-0732">Signal</keyword>
<keyword evidence="3" id="KW-1185">Reference proteome</keyword>